<dbReference type="Gene3D" id="1.10.489.10">
    <property type="entry name" value="Chloroperoxidase-like"/>
    <property type="match status" value="1"/>
</dbReference>
<evidence type="ECO:0000256" key="6">
    <source>
        <dbReference type="ARBA" id="ARBA00023004"/>
    </source>
</evidence>
<dbReference type="PANTHER" id="PTHR33577">
    <property type="entry name" value="STERIGMATOCYSTIN BIOSYNTHESIS PEROXIDASE STCC-RELATED"/>
    <property type="match status" value="1"/>
</dbReference>
<name>A0A8H6WPF6_MYCCL</name>
<keyword evidence="8" id="KW-0732">Signal</keyword>
<sequence>MKSFSALALLSFVSVAVAFSEPAGHEFQAPGPNDQRSPCPGLNALANHAYLPRNGQNITVPQVLDAALVGFNFDWPVFLLVAKQGLLTSTDKSSETMMSLEPLVLHNLIELDASLSRSDYQNGTGDSLHFNETIYSVLANSNPGVDYYNTTSMAQVMYQRLQYSKATNPTLINTQKEVNGRGGTAALALTSMGNATTGVAPKQFVDILFREERLPFLEGWKPSPVLITTDLIGPLVGAMVAGSNWTATQSCEPIVSGPGNSVDTAA</sequence>
<accession>A0A8H6WPF6</accession>
<dbReference type="PROSITE" id="PS51405">
    <property type="entry name" value="HEME_HALOPEROXIDASE"/>
    <property type="match status" value="1"/>
</dbReference>
<keyword evidence="6" id="KW-0408">Iron</keyword>
<gene>
    <name evidence="10" type="ORF">HMN09_00005200</name>
</gene>
<evidence type="ECO:0000256" key="1">
    <source>
        <dbReference type="ARBA" id="ARBA00001970"/>
    </source>
</evidence>
<feature type="domain" description="Heme haloperoxidase family profile" evidence="9">
    <location>
        <begin position="23"/>
        <end position="237"/>
    </location>
</feature>
<evidence type="ECO:0000256" key="4">
    <source>
        <dbReference type="ARBA" id="ARBA00022723"/>
    </source>
</evidence>
<dbReference type="Proteomes" id="UP000613580">
    <property type="component" value="Unassembled WGS sequence"/>
</dbReference>
<comment type="cofactor">
    <cofactor evidence="1">
        <name>heme b</name>
        <dbReference type="ChEBI" id="CHEBI:60344"/>
    </cofactor>
</comment>
<comment type="caution">
    <text evidence="10">The sequence shown here is derived from an EMBL/GenBank/DDBJ whole genome shotgun (WGS) entry which is preliminary data.</text>
</comment>
<dbReference type="SUPFAM" id="SSF47571">
    <property type="entry name" value="Cloroperoxidase"/>
    <property type="match status" value="1"/>
</dbReference>
<comment type="similarity">
    <text evidence="7">Belongs to the chloroperoxidase family.</text>
</comment>
<dbReference type="GO" id="GO:0046872">
    <property type="term" value="F:metal ion binding"/>
    <property type="evidence" value="ECO:0007669"/>
    <property type="project" value="UniProtKB-KW"/>
</dbReference>
<evidence type="ECO:0000313" key="11">
    <source>
        <dbReference type="Proteomes" id="UP000613580"/>
    </source>
</evidence>
<dbReference type="GO" id="GO:0004601">
    <property type="term" value="F:peroxidase activity"/>
    <property type="evidence" value="ECO:0007669"/>
    <property type="project" value="UniProtKB-KW"/>
</dbReference>
<evidence type="ECO:0000256" key="5">
    <source>
        <dbReference type="ARBA" id="ARBA00023002"/>
    </source>
</evidence>
<keyword evidence="11" id="KW-1185">Reference proteome</keyword>
<feature type="chain" id="PRO_5034156734" evidence="8">
    <location>
        <begin position="19"/>
        <end position="266"/>
    </location>
</feature>
<dbReference type="Pfam" id="PF01328">
    <property type="entry name" value="Peroxidase_2"/>
    <property type="match status" value="1"/>
</dbReference>
<keyword evidence="4" id="KW-0479">Metal-binding</keyword>
<dbReference type="InterPro" id="IPR036851">
    <property type="entry name" value="Chloroperoxidase-like_sf"/>
</dbReference>
<dbReference type="EMBL" id="JACAZE010000001">
    <property type="protein sequence ID" value="KAF7322278.1"/>
    <property type="molecule type" value="Genomic_DNA"/>
</dbReference>
<proteinExistence type="inferred from homology"/>
<dbReference type="AlphaFoldDB" id="A0A8H6WPF6"/>
<evidence type="ECO:0000256" key="2">
    <source>
        <dbReference type="ARBA" id="ARBA00022559"/>
    </source>
</evidence>
<protein>
    <submittedName>
        <fullName evidence="10">HEME-HALOPEROXIDASE domain-containing protein</fullName>
    </submittedName>
</protein>
<evidence type="ECO:0000259" key="9">
    <source>
        <dbReference type="PROSITE" id="PS51405"/>
    </source>
</evidence>
<dbReference type="PANTHER" id="PTHR33577:SF9">
    <property type="entry name" value="PEROXIDASE STCC"/>
    <property type="match status" value="1"/>
</dbReference>
<keyword evidence="2 10" id="KW-0575">Peroxidase</keyword>
<evidence type="ECO:0000256" key="7">
    <source>
        <dbReference type="ARBA" id="ARBA00025795"/>
    </source>
</evidence>
<organism evidence="10 11">
    <name type="scientific">Mycena chlorophos</name>
    <name type="common">Agaric fungus</name>
    <name type="synonym">Agaricus chlorophos</name>
    <dbReference type="NCBI Taxonomy" id="658473"/>
    <lineage>
        <taxon>Eukaryota</taxon>
        <taxon>Fungi</taxon>
        <taxon>Dikarya</taxon>
        <taxon>Basidiomycota</taxon>
        <taxon>Agaricomycotina</taxon>
        <taxon>Agaricomycetes</taxon>
        <taxon>Agaricomycetidae</taxon>
        <taxon>Agaricales</taxon>
        <taxon>Marasmiineae</taxon>
        <taxon>Mycenaceae</taxon>
        <taxon>Mycena</taxon>
    </lineage>
</organism>
<evidence type="ECO:0000313" key="10">
    <source>
        <dbReference type="EMBL" id="KAF7322278.1"/>
    </source>
</evidence>
<reference evidence="10" key="1">
    <citation type="submission" date="2020-05" db="EMBL/GenBank/DDBJ databases">
        <title>Mycena genomes resolve the evolution of fungal bioluminescence.</title>
        <authorList>
            <person name="Tsai I.J."/>
        </authorList>
    </citation>
    <scope>NUCLEOTIDE SEQUENCE</scope>
    <source>
        <strain evidence="10">110903Hualien_Pintung</strain>
    </source>
</reference>
<feature type="signal peptide" evidence="8">
    <location>
        <begin position="1"/>
        <end position="18"/>
    </location>
</feature>
<keyword evidence="5" id="KW-0560">Oxidoreductase</keyword>
<keyword evidence="3" id="KW-0349">Heme</keyword>
<dbReference type="InterPro" id="IPR000028">
    <property type="entry name" value="Chloroperoxidase"/>
</dbReference>
<evidence type="ECO:0000256" key="8">
    <source>
        <dbReference type="SAM" id="SignalP"/>
    </source>
</evidence>
<evidence type="ECO:0000256" key="3">
    <source>
        <dbReference type="ARBA" id="ARBA00022617"/>
    </source>
</evidence>
<dbReference type="OrthoDB" id="407298at2759"/>